<dbReference type="InterPro" id="IPR015943">
    <property type="entry name" value="WD40/YVTN_repeat-like_dom_sf"/>
</dbReference>
<feature type="domain" description="Choice-of-anchor I" evidence="2">
    <location>
        <begin position="73"/>
        <end position="348"/>
    </location>
</feature>
<feature type="domain" description="Choice-of-anchor I" evidence="2">
    <location>
        <begin position="444"/>
        <end position="630"/>
    </location>
</feature>
<dbReference type="AlphaFoldDB" id="A0A4V2F326"/>
<proteinExistence type="predicted"/>
<evidence type="ECO:0000259" key="2">
    <source>
        <dbReference type="Pfam" id="PF22494"/>
    </source>
</evidence>
<dbReference type="InterPro" id="IPR052956">
    <property type="entry name" value="Mesenchyme-surface_protein"/>
</dbReference>
<feature type="chain" id="PRO_5020997962" description="Choice-of-anchor I domain-containing protein" evidence="1">
    <location>
        <begin position="38"/>
        <end position="635"/>
    </location>
</feature>
<dbReference type="Pfam" id="PF22494">
    <property type="entry name" value="choice_anch_I"/>
    <property type="match status" value="2"/>
</dbReference>
<dbReference type="RefSeq" id="WP_242621483.1">
    <property type="nucleotide sequence ID" value="NZ_SGXC01000002.1"/>
</dbReference>
<dbReference type="Proteomes" id="UP000292445">
    <property type="component" value="Unassembled WGS sequence"/>
</dbReference>
<dbReference type="InterPro" id="IPR011048">
    <property type="entry name" value="Haem_d1_sf"/>
</dbReference>
<comment type="caution">
    <text evidence="3">The sequence shown here is derived from an EMBL/GenBank/DDBJ whole genome shotgun (WGS) entry which is preliminary data.</text>
</comment>
<dbReference type="InterPro" id="IPR055188">
    <property type="entry name" value="Choice_anch_I"/>
</dbReference>
<keyword evidence="1" id="KW-0732">Signal</keyword>
<sequence length="635" mass="67116">MTLATQPSRMTILARSLCALAVALPLAACLSDGGDDAAPTTPPVTPPPVAEPTPKSISLKMLGRYSAGQFGVSAAEIPAFDAASKRGFVVNARNGVVDVLDLSTPASPKHIGTIDASTISTGAEINSVAVHNGIVAVAIQAAKKTDPGYAALYKADTLALLGKVGVGALPDMLTFTPDGKTLLVANEGEPSDDYQIDPAGSVSVIDVSNPAAPSARVAGFIAWNGKEAELRAKGVRIFGPQASASQDFEPEYIAVSADGKTAWATLQENNALARIDIATATVTDILPLGYKDHGLEANAMDASDEPAKLDIRTFPGVRGMYLPDAIASYTAGGKTYLVTANEGDARAWGEDDDAYWNGDASKGFVEEFRVKHLVHTSGFARRRGDDLPPQLDALAAGALLNPETFAYCGATAGKPGACRDDDVLGRLQISWTMGYRQDATGKPVKFNAQGIEDPTGDRIMYDHLYAYGGRSFSIWDQDGKLVWDSGAQFERMLASDSCKLGPDRDVPCATYFNTGHDEKATFDSRSDAKGPEPEGVEIGVMGNKTFAFIGLERMGGVMVYDITDPKAPVFMDYFNTRANWTDEPSDENLAKMGDLGPEGLKFVPAAKSPTGQPLLLVGNEVSGTTAIYEVARVLE</sequence>
<dbReference type="SUPFAM" id="SSF51004">
    <property type="entry name" value="C-terminal (heme d1) domain of cytochrome cd1-nitrite reductase"/>
    <property type="match status" value="1"/>
</dbReference>
<reference evidence="3 4" key="1">
    <citation type="submission" date="2019-02" db="EMBL/GenBank/DDBJ databases">
        <title>Genomic Encyclopedia of Type Strains, Phase IV (KMG-IV): sequencing the most valuable type-strain genomes for metagenomic binning, comparative biology and taxonomic classification.</title>
        <authorList>
            <person name="Goeker M."/>
        </authorList>
    </citation>
    <scope>NUCLEOTIDE SEQUENCE [LARGE SCALE GENOMIC DNA]</scope>
    <source>
        <strain evidence="3 4">K24</strain>
    </source>
</reference>
<dbReference type="NCBIfam" id="NF038117">
    <property type="entry name" value="choice_anch_I"/>
    <property type="match status" value="1"/>
</dbReference>
<evidence type="ECO:0000313" key="3">
    <source>
        <dbReference type="EMBL" id="RZS80924.1"/>
    </source>
</evidence>
<dbReference type="Gene3D" id="2.130.10.10">
    <property type="entry name" value="YVTN repeat-like/Quinoprotein amine dehydrogenase"/>
    <property type="match status" value="1"/>
</dbReference>
<evidence type="ECO:0000256" key="1">
    <source>
        <dbReference type="SAM" id="SignalP"/>
    </source>
</evidence>
<accession>A0A4V2F326</accession>
<protein>
    <recommendedName>
        <fullName evidence="2">Choice-of-anchor I domain-containing protein</fullName>
    </recommendedName>
</protein>
<name>A0A4V2F326_9BURK</name>
<keyword evidence="4" id="KW-1185">Reference proteome</keyword>
<dbReference type="EMBL" id="SGXC01000002">
    <property type="protein sequence ID" value="RZS80924.1"/>
    <property type="molecule type" value="Genomic_DNA"/>
</dbReference>
<gene>
    <name evidence="3" type="ORF">EV675_3537</name>
</gene>
<dbReference type="PANTHER" id="PTHR46928">
    <property type="entry name" value="MESENCHYME-SPECIFIC CELL SURFACE GLYCOPROTEIN"/>
    <property type="match status" value="1"/>
</dbReference>
<organism evidence="3 4">
    <name type="scientific">Pigmentiphaga kullae</name>
    <dbReference type="NCBI Taxonomy" id="151784"/>
    <lineage>
        <taxon>Bacteria</taxon>
        <taxon>Pseudomonadati</taxon>
        <taxon>Pseudomonadota</taxon>
        <taxon>Betaproteobacteria</taxon>
        <taxon>Burkholderiales</taxon>
        <taxon>Alcaligenaceae</taxon>
        <taxon>Pigmentiphaga</taxon>
    </lineage>
</organism>
<evidence type="ECO:0000313" key="4">
    <source>
        <dbReference type="Proteomes" id="UP000292445"/>
    </source>
</evidence>
<dbReference type="PANTHER" id="PTHR46928:SF1">
    <property type="entry name" value="MESENCHYME-SPECIFIC CELL SURFACE GLYCOPROTEIN"/>
    <property type="match status" value="1"/>
</dbReference>
<feature type="signal peptide" evidence="1">
    <location>
        <begin position="1"/>
        <end position="37"/>
    </location>
</feature>